<dbReference type="OrthoDB" id="8062037at2759"/>
<evidence type="ECO:0000313" key="16">
    <source>
        <dbReference type="EMBL" id="CAG8469303.1"/>
    </source>
</evidence>
<dbReference type="Gene3D" id="3.30.40.10">
    <property type="entry name" value="Zinc/RING finger domain, C3HC4 (zinc finger)"/>
    <property type="match status" value="1"/>
</dbReference>
<dbReference type="GO" id="GO:0061630">
    <property type="term" value="F:ubiquitin protein ligase activity"/>
    <property type="evidence" value="ECO:0007669"/>
    <property type="project" value="UniProtKB-EC"/>
</dbReference>
<keyword evidence="9" id="KW-0862">Zinc</keyword>
<evidence type="ECO:0000256" key="3">
    <source>
        <dbReference type="ARBA" id="ARBA00012483"/>
    </source>
</evidence>
<dbReference type="GO" id="GO:0016567">
    <property type="term" value="P:protein ubiquitination"/>
    <property type="evidence" value="ECO:0007669"/>
    <property type="project" value="TreeGrafter"/>
</dbReference>
<evidence type="ECO:0000256" key="9">
    <source>
        <dbReference type="ARBA" id="ARBA00022833"/>
    </source>
</evidence>
<dbReference type="Proteomes" id="UP000789831">
    <property type="component" value="Unassembled WGS sequence"/>
</dbReference>
<dbReference type="Pfam" id="PF17123">
    <property type="entry name" value="zf-RING_11"/>
    <property type="match status" value="1"/>
</dbReference>
<keyword evidence="10 14" id="KW-1133">Transmembrane helix</keyword>
<keyword evidence="17" id="KW-1185">Reference proteome</keyword>
<feature type="compositionally biased region" description="Basic and acidic residues" evidence="13">
    <location>
        <begin position="299"/>
        <end position="310"/>
    </location>
</feature>
<dbReference type="SUPFAM" id="SSF52025">
    <property type="entry name" value="PA domain"/>
    <property type="match status" value="1"/>
</dbReference>
<reference evidence="16" key="1">
    <citation type="submission" date="2021-06" db="EMBL/GenBank/DDBJ databases">
        <authorList>
            <person name="Kallberg Y."/>
            <person name="Tangrot J."/>
            <person name="Rosling A."/>
        </authorList>
    </citation>
    <scope>NUCLEOTIDE SEQUENCE</scope>
    <source>
        <strain evidence="16">MT106</strain>
    </source>
</reference>
<dbReference type="SUPFAM" id="SSF57850">
    <property type="entry name" value="RING/U-box"/>
    <property type="match status" value="1"/>
</dbReference>
<dbReference type="InterPro" id="IPR003137">
    <property type="entry name" value="PA_domain"/>
</dbReference>
<evidence type="ECO:0000256" key="10">
    <source>
        <dbReference type="ARBA" id="ARBA00022989"/>
    </source>
</evidence>
<dbReference type="AlphaFoldDB" id="A0A9N8W0N8"/>
<dbReference type="SMART" id="SM00184">
    <property type="entry name" value="RING"/>
    <property type="match status" value="1"/>
</dbReference>
<keyword evidence="11 14" id="KW-0472">Membrane</keyword>
<feature type="compositionally biased region" description="Basic and acidic residues" evidence="13">
    <location>
        <begin position="486"/>
        <end position="499"/>
    </location>
</feature>
<comment type="subcellular location">
    <subcellularLocation>
        <location evidence="2">Membrane</location>
        <topology evidence="2">Multi-pass membrane protein</topology>
    </subcellularLocation>
</comment>
<feature type="region of interest" description="Disordered" evidence="13">
    <location>
        <begin position="437"/>
        <end position="506"/>
    </location>
</feature>
<evidence type="ECO:0000256" key="13">
    <source>
        <dbReference type="SAM" id="MobiDB-lite"/>
    </source>
</evidence>
<keyword evidence="7 12" id="KW-0863">Zinc-finger</keyword>
<feature type="transmembrane region" description="Helical" evidence="14">
    <location>
        <begin position="199"/>
        <end position="216"/>
    </location>
</feature>
<comment type="catalytic activity">
    <reaction evidence="1">
        <text>S-ubiquitinyl-[E2 ubiquitin-conjugating enzyme]-L-cysteine + [acceptor protein]-L-lysine = [E2 ubiquitin-conjugating enzyme]-L-cysteine + N(6)-ubiquitinyl-[acceptor protein]-L-lysine.</text>
        <dbReference type="EC" id="2.3.2.27"/>
    </reaction>
</comment>
<protein>
    <recommendedName>
        <fullName evidence="3">RING-type E3 ubiquitin transferase</fullName>
        <ecNumber evidence="3">2.3.2.27</ecNumber>
    </recommendedName>
</protein>
<sequence>MADSNSAFLKKPVQLVQDYIVYYSDSNTPISNVQRDPLNKTINDYDGIENVRQISHTRDITENVVWGILRNLGNGCGKNNSITNPMNEVALMKRGDCAFDEKIENAKGQGFIGVILYNNVSSSNISNVNSLETDLKSPAGSVFIPAFYVSNEIGVQLLYSLNFSSNIEIQSNQQHSVRVSFERVPSNSRGPDGITGNRFTYFVAIFMTLFVAYMLFRTRNRRQQQEVHRMTVHLPNTLPNTQNAKQILLDPKILAGYPSKPYSSHKKTTEYNHTSSSSSLLPAEVDSIKTKTQSIAENDDQHTETDKNADVDKEQDYETCAVCLDDFVEAEQVKELPCAHIYHPNCIGMDNLVNFFVSLILSEIILLCAPVKKEQWLTQVSGICPMCKYDCVNQNSNETVEENNDANKDVVISINDGEPPVIPESSAQQSTSVMTINIAADSPGESSESKRSRKLRTREEDNDNKEEKDDGVHNVDVGTSNITTDPNEHAGDEMTRPEKVLTVTQL</sequence>
<dbReference type="GO" id="GO:0008270">
    <property type="term" value="F:zinc ion binding"/>
    <property type="evidence" value="ECO:0007669"/>
    <property type="project" value="UniProtKB-KW"/>
</dbReference>
<keyword evidence="6" id="KW-0479">Metal-binding</keyword>
<comment type="caution">
    <text evidence="16">The sequence shown here is derived from an EMBL/GenBank/DDBJ whole genome shotgun (WGS) entry which is preliminary data.</text>
</comment>
<evidence type="ECO:0000256" key="14">
    <source>
        <dbReference type="SAM" id="Phobius"/>
    </source>
</evidence>
<evidence type="ECO:0000256" key="2">
    <source>
        <dbReference type="ARBA" id="ARBA00004141"/>
    </source>
</evidence>
<evidence type="ECO:0000256" key="7">
    <source>
        <dbReference type="ARBA" id="ARBA00022771"/>
    </source>
</evidence>
<dbReference type="PANTHER" id="PTHR45977:SF4">
    <property type="entry name" value="RING-TYPE DOMAIN-CONTAINING PROTEIN"/>
    <property type="match status" value="1"/>
</dbReference>
<accession>A0A9N8W0N8</accession>
<keyword evidence="8" id="KW-0833">Ubl conjugation pathway</keyword>
<keyword evidence="5 14" id="KW-0812">Transmembrane</keyword>
<dbReference type="GO" id="GO:0006511">
    <property type="term" value="P:ubiquitin-dependent protein catabolic process"/>
    <property type="evidence" value="ECO:0007669"/>
    <property type="project" value="TreeGrafter"/>
</dbReference>
<feature type="compositionally biased region" description="Polar residues" evidence="13">
    <location>
        <begin position="271"/>
        <end position="280"/>
    </location>
</feature>
<dbReference type="GO" id="GO:0016020">
    <property type="term" value="C:membrane"/>
    <property type="evidence" value="ECO:0007669"/>
    <property type="project" value="UniProtKB-SubCell"/>
</dbReference>
<dbReference type="PANTHER" id="PTHR45977">
    <property type="entry name" value="TARGET OF ERK KINASE MPK-1"/>
    <property type="match status" value="1"/>
</dbReference>
<evidence type="ECO:0000256" key="4">
    <source>
        <dbReference type="ARBA" id="ARBA00022679"/>
    </source>
</evidence>
<feature type="domain" description="RING-type" evidence="15">
    <location>
        <begin position="320"/>
        <end position="388"/>
    </location>
</feature>
<evidence type="ECO:0000256" key="11">
    <source>
        <dbReference type="ARBA" id="ARBA00023136"/>
    </source>
</evidence>
<dbReference type="Pfam" id="PF02225">
    <property type="entry name" value="PA"/>
    <property type="match status" value="1"/>
</dbReference>
<dbReference type="InterPro" id="IPR013083">
    <property type="entry name" value="Znf_RING/FYVE/PHD"/>
</dbReference>
<feature type="region of interest" description="Disordered" evidence="13">
    <location>
        <begin position="262"/>
        <end position="282"/>
    </location>
</feature>
<evidence type="ECO:0000256" key="5">
    <source>
        <dbReference type="ARBA" id="ARBA00022692"/>
    </source>
</evidence>
<feature type="region of interest" description="Disordered" evidence="13">
    <location>
        <begin position="291"/>
        <end position="310"/>
    </location>
</feature>
<gene>
    <name evidence="16" type="ORF">AGERDE_LOCUS2656</name>
</gene>
<evidence type="ECO:0000313" key="17">
    <source>
        <dbReference type="Proteomes" id="UP000789831"/>
    </source>
</evidence>
<evidence type="ECO:0000259" key="15">
    <source>
        <dbReference type="PROSITE" id="PS50089"/>
    </source>
</evidence>
<dbReference type="InterPro" id="IPR001841">
    <property type="entry name" value="Znf_RING"/>
</dbReference>
<dbReference type="PROSITE" id="PS50089">
    <property type="entry name" value="ZF_RING_2"/>
    <property type="match status" value="1"/>
</dbReference>
<name>A0A9N8W0N8_9GLOM</name>
<organism evidence="16 17">
    <name type="scientific">Ambispora gerdemannii</name>
    <dbReference type="NCBI Taxonomy" id="144530"/>
    <lineage>
        <taxon>Eukaryota</taxon>
        <taxon>Fungi</taxon>
        <taxon>Fungi incertae sedis</taxon>
        <taxon>Mucoromycota</taxon>
        <taxon>Glomeromycotina</taxon>
        <taxon>Glomeromycetes</taxon>
        <taxon>Archaeosporales</taxon>
        <taxon>Ambisporaceae</taxon>
        <taxon>Ambispora</taxon>
    </lineage>
</organism>
<evidence type="ECO:0000256" key="6">
    <source>
        <dbReference type="ARBA" id="ARBA00022723"/>
    </source>
</evidence>
<evidence type="ECO:0000256" key="12">
    <source>
        <dbReference type="PROSITE-ProRule" id="PRU00175"/>
    </source>
</evidence>
<dbReference type="EC" id="2.3.2.27" evidence="3"/>
<proteinExistence type="predicted"/>
<dbReference type="InterPro" id="IPR046450">
    <property type="entry name" value="PA_dom_sf"/>
</dbReference>
<keyword evidence="4" id="KW-0808">Transferase</keyword>
<dbReference type="Gene3D" id="3.50.30.30">
    <property type="match status" value="1"/>
</dbReference>
<evidence type="ECO:0000256" key="8">
    <source>
        <dbReference type="ARBA" id="ARBA00022786"/>
    </source>
</evidence>
<evidence type="ECO:0000256" key="1">
    <source>
        <dbReference type="ARBA" id="ARBA00000900"/>
    </source>
</evidence>
<dbReference type="EMBL" id="CAJVPL010000228">
    <property type="protein sequence ID" value="CAG8469303.1"/>
    <property type="molecule type" value="Genomic_DNA"/>
</dbReference>